<keyword evidence="3" id="KW-1185">Reference proteome</keyword>
<dbReference type="Proteomes" id="UP001381693">
    <property type="component" value="Unassembled WGS sequence"/>
</dbReference>
<comment type="caution">
    <text evidence="2">The sequence shown here is derived from an EMBL/GenBank/DDBJ whole genome shotgun (WGS) entry which is preliminary data.</text>
</comment>
<evidence type="ECO:0000313" key="3">
    <source>
        <dbReference type="Proteomes" id="UP001381693"/>
    </source>
</evidence>
<protein>
    <submittedName>
        <fullName evidence="2">Uncharacterized protein</fullName>
    </submittedName>
</protein>
<feature type="compositionally biased region" description="Low complexity" evidence="1">
    <location>
        <begin position="20"/>
        <end position="31"/>
    </location>
</feature>
<evidence type="ECO:0000313" key="2">
    <source>
        <dbReference type="EMBL" id="KAK7067913.1"/>
    </source>
</evidence>
<dbReference type="EMBL" id="JAXCGZ010017595">
    <property type="protein sequence ID" value="KAK7067913.1"/>
    <property type="molecule type" value="Genomic_DNA"/>
</dbReference>
<proteinExistence type="predicted"/>
<feature type="region of interest" description="Disordered" evidence="1">
    <location>
        <begin position="1"/>
        <end position="42"/>
    </location>
</feature>
<reference evidence="2 3" key="1">
    <citation type="submission" date="2023-11" db="EMBL/GenBank/DDBJ databases">
        <title>Halocaridina rubra genome assembly.</title>
        <authorList>
            <person name="Smith C."/>
        </authorList>
    </citation>
    <scope>NUCLEOTIDE SEQUENCE [LARGE SCALE GENOMIC DNA]</scope>
    <source>
        <strain evidence="2">EP-1</strain>
        <tissue evidence="2">Whole</tissue>
    </source>
</reference>
<dbReference type="AlphaFoldDB" id="A0AAN8ZXV2"/>
<sequence length="76" mass="8253">MSPVSAMSGVISPTSMSLFTSPGTTPRTTPRSTPPVPRWNTPFINLDENMDYTTMSTLMPTLPADTTSAQLIEDDF</sequence>
<gene>
    <name evidence="2" type="ORF">SK128_022060</name>
</gene>
<evidence type="ECO:0000256" key="1">
    <source>
        <dbReference type="SAM" id="MobiDB-lite"/>
    </source>
</evidence>
<name>A0AAN8ZXV2_HALRR</name>
<accession>A0AAN8ZXV2</accession>
<organism evidence="2 3">
    <name type="scientific">Halocaridina rubra</name>
    <name type="common">Hawaiian red shrimp</name>
    <dbReference type="NCBI Taxonomy" id="373956"/>
    <lineage>
        <taxon>Eukaryota</taxon>
        <taxon>Metazoa</taxon>
        <taxon>Ecdysozoa</taxon>
        <taxon>Arthropoda</taxon>
        <taxon>Crustacea</taxon>
        <taxon>Multicrustacea</taxon>
        <taxon>Malacostraca</taxon>
        <taxon>Eumalacostraca</taxon>
        <taxon>Eucarida</taxon>
        <taxon>Decapoda</taxon>
        <taxon>Pleocyemata</taxon>
        <taxon>Caridea</taxon>
        <taxon>Atyoidea</taxon>
        <taxon>Atyidae</taxon>
        <taxon>Halocaridina</taxon>
    </lineage>
</organism>